<gene>
    <name evidence="1" type="ORF">BJ212DRAFT_1330097</name>
</gene>
<dbReference type="RefSeq" id="XP_041197119.1">
    <property type="nucleotide sequence ID" value="XM_041334715.1"/>
</dbReference>
<comment type="caution">
    <text evidence="1">The sequence shown here is derived from an EMBL/GenBank/DDBJ whole genome shotgun (WGS) entry which is preliminary data.</text>
</comment>
<organism evidence="1 2">
    <name type="scientific">Suillus subaureus</name>
    <dbReference type="NCBI Taxonomy" id="48587"/>
    <lineage>
        <taxon>Eukaryota</taxon>
        <taxon>Fungi</taxon>
        <taxon>Dikarya</taxon>
        <taxon>Basidiomycota</taxon>
        <taxon>Agaricomycotina</taxon>
        <taxon>Agaricomycetes</taxon>
        <taxon>Agaricomycetidae</taxon>
        <taxon>Boletales</taxon>
        <taxon>Suillineae</taxon>
        <taxon>Suillaceae</taxon>
        <taxon>Suillus</taxon>
    </lineage>
</organism>
<name>A0A9P7EI97_9AGAM</name>
<reference evidence="1" key="1">
    <citation type="journal article" date="2020" name="New Phytol.">
        <title>Comparative genomics reveals dynamic genome evolution in host specialist ectomycorrhizal fungi.</title>
        <authorList>
            <person name="Lofgren L.A."/>
            <person name="Nguyen N.H."/>
            <person name="Vilgalys R."/>
            <person name="Ruytinx J."/>
            <person name="Liao H.L."/>
            <person name="Branco S."/>
            <person name="Kuo A."/>
            <person name="LaButti K."/>
            <person name="Lipzen A."/>
            <person name="Andreopoulos W."/>
            <person name="Pangilinan J."/>
            <person name="Riley R."/>
            <person name="Hundley H."/>
            <person name="Na H."/>
            <person name="Barry K."/>
            <person name="Grigoriev I.V."/>
            <person name="Stajich J.E."/>
            <person name="Kennedy P.G."/>
        </authorList>
    </citation>
    <scope>NUCLEOTIDE SEQUENCE</scope>
    <source>
        <strain evidence="1">MN1</strain>
    </source>
</reference>
<evidence type="ECO:0000313" key="2">
    <source>
        <dbReference type="Proteomes" id="UP000807769"/>
    </source>
</evidence>
<protein>
    <submittedName>
        <fullName evidence="1">Uncharacterized protein</fullName>
    </submittedName>
</protein>
<proteinExistence type="predicted"/>
<evidence type="ECO:0000313" key="1">
    <source>
        <dbReference type="EMBL" id="KAG1822713.1"/>
    </source>
</evidence>
<dbReference type="AlphaFoldDB" id="A0A9P7EI97"/>
<accession>A0A9P7EI97</accession>
<sequence length="53" mass="5807">MGRCCQVLAPLTFEACLIDPQSPLLTSSQHLHRPVRPAQAHAQAELTTYCKSS</sequence>
<dbReference type="Proteomes" id="UP000807769">
    <property type="component" value="Unassembled WGS sequence"/>
</dbReference>
<dbReference type="EMBL" id="JABBWG010000005">
    <property type="protein sequence ID" value="KAG1822713.1"/>
    <property type="molecule type" value="Genomic_DNA"/>
</dbReference>
<keyword evidence="2" id="KW-1185">Reference proteome</keyword>
<dbReference type="GeneID" id="64628732"/>